<feature type="transmembrane region" description="Helical" evidence="5">
    <location>
        <begin position="20"/>
        <end position="39"/>
    </location>
</feature>
<dbReference type="PANTHER" id="PTHR47547:SF1">
    <property type="entry name" value="ASPARTATE-PROTON SYMPORTER"/>
    <property type="match status" value="1"/>
</dbReference>
<evidence type="ECO:0000256" key="1">
    <source>
        <dbReference type="ARBA" id="ARBA00004141"/>
    </source>
</evidence>
<accession>A0ABP4F9T3</accession>
<dbReference type="Pfam" id="PF13520">
    <property type="entry name" value="AA_permease_2"/>
    <property type="match status" value="1"/>
</dbReference>
<keyword evidence="7" id="KW-1185">Reference proteome</keyword>
<name>A0ABP4F9T3_9ACTN</name>
<feature type="transmembrane region" description="Helical" evidence="5">
    <location>
        <begin position="176"/>
        <end position="197"/>
    </location>
</feature>
<gene>
    <name evidence="6" type="ORF">GCM10009606_45140</name>
</gene>
<dbReference type="Proteomes" id="UP001499979">
    <property type="component" value="Unassembled WGS sequence"/>
</dbReference>
<evidence type="ECO:0000313" key="6">
    <source>
        <dbReference type="EMBL" id="GAA1162194.1"/>
    </source>
</evidence>
<keyword evidence="3 5" id="KW-1133">Transmembrane helix</keyword>
<keyword evidence="2 5" id="KW-0812">Transmembrane</keyword>
<reference evidence="7" key="1">
    <citation type="journal article" date="2019" name="Int. J. Syst. Evol. Microbiol.">
        <title>The Global Catalogue of Microorganisms (GCM) 10K type strain sequencing project: providing services to taxonomists for standard genome sequencing and annotation.</title>
        <authorList>
            <consortium name="The Broad Institute Genomics Platform"/>
            <consortium name="The Broad Institute Genome Sequencing Center for Infectious Disease"/>
            <person name="Wu L."/>
            <person name="Ma J."/>
        </authorList>
    </citation>
    <scope>NUCLEOTIDE SEQUENCE [LARGE SCALE GENOMIC DNA]</scope>
    <source>
        <strain evidence="7">JCM 11813</strain>
    </source>
</reference>
<dbReference type="InterPro" id="IPR002293">
    <property type="entry name" value="AA/rel_permease1"/>
</dbReference>
<evidence type="ECO:0000256" key="5">
    <source>
        <dbReference type="SAM" id="Phobius"/>
    </source>
</evidence>
<proteinExistence type="predicted"/>
<feature type="transmembrane region" description="Helical" evidence="5">
    <location>
        <begin position="209"/>
        <end position="229"/>
    </location>
</feature>
<feature type="transmembrane region" description="Helical" evidence="5">
    <location>
        <begin position="144"/>
        <end position="164"/>
    </location>
</feature>
<feature type="transmembrane region" description="Helical" evidence="5">
    <location>
        <begin position="503"/>
        <end position="524"/>
    </location>
</feature>
<sequence>MTSATEDLQDTGPNLKRHVGVVGLLFASVGSIIGSGWLFGALNAAQQAGPAAIISWALGGVMILLIALVYAELGTMFPLSGGVVRFPHLAFGSFASYTAGWITWVAVATTAPIEVMAALQYGTKYAPFTAEHTVNGESVYTLTGLGYVAAVLLMAVFVIVNYYGIKWFARINNVLVGWKIFIILLVIAAFLVTAFHGENFTSHGFKPEGWHGVFTAIATSGIVFSYLGFRQGIELAGETDNPRRNVPLSVIGSVLITGLIYIALQFAFIGALDPGTLSDSGGWADLSFQNDFGPLAALATLLGLSWLAILLYADAIISPGDTGLIYTTVTSRISYAMARNGNAPQVLARTTSRGVPFISLLVTFFVGLIVFLPFPSWQQLVGFITSATVLSFSSGPLVLAALRKRLPDQERPFRLPGGHVIPVLAFWASNLIIYWSGWDIVWKLAVAVAIGFVLLPIYHVLGQDTPKLDLRAGATWVVPWLLGLLVISWLGNYPEPAAGNQMMLSFSTAIPIIFVFSVAIYVLAYRSPLPTAEIEEHVERSRAESELEEQELDRA</sequence>
<feature type="transmembrane region" description="Helical" evidence="5">
    <location>
        <begin position="473"/>
        <end position="491"/>
    </location>
</feature>
<feature type="transmembrane region" description="Helical" evidence="5">
    <location>
        <begin position="413"/>
        <end position="434"/>
    </location>
</feature>
<protein>
    <submittedName>
        <fullName evidence="6">APC family permease</fullName>
    </submittedName>
</protein>
<evidence type="ECO:0000313" key="7">
    <source>
        <dbReference type="Proteomes" id="UP001499979"/>
    </source>
</evidence>
<feature type="transmembrane region" description="Helical" evidence="5">
    <location>
        <begin position="292"/>
        <end position="313"/>
    </location>
</feature>
<dbReference type="EMBL" id="BAAAJE010000030">
    <property type="protein sequence ID" value="GAA1162194.1"/>
    <property type="molecule type" value="Genomic_DNA"/>
</dbReference>
<feature type="transmembrane region" description="Helical" evidence="5">
    <location>
        <begin position="355"/>
        <end position="374"/>
    </location>
</feature>
<feature type="transmembrane region" description="Helical" evidence="5">
    <location>
        <begin position="440"/>
        <end position="461"/>
    </location>
</feature>
<dbReference type="PIRSF" id="PIRSF006060">
    <property type="entry name" value="AA_transporter"/>
    <property type="match status" value="1"/>
</dbReference>
<feature type="transmembrane region" description="Helical" evidence="5">
    <location>
        <begin position="380"/>
        <end position="401"/>
    </location>
</feature>
<dbReference type="PANTHER" id="PTHR47547">
    <property type="match status" value="1"/>
</dbReference>
<feature type="transmembrane region" description="Helical" evidence="5">
    <location>
        <begin position="250"/>
        <end position="272"/>
    </location>
</feature>
<keyword evidence="4 5" id="KW-0472">Membrane</keyword>
<feature type="transmembrane region" description="Helical" evidence="5">
    <location>
        <begin position="51"/>
        <end position="71"/>
    </location>
</feature>
<dbReference type="Gene3D" id="1.20.1740.10">
    <property type="entry name" value="Amino acid/polyamine transporter I"/>
    <property type="match status" value="1"/>
</dbReference>
<dbReference type="InterPro" id="IPR052962">
    <property type="entry name" value="AA_Transporter_AGT"/>
</dbReference>
<organism evidence="6 7">
    <name type="scientific">Nocardioides aquiterrae</name>
    <dbReference type="NCBI Taxonomy" id="203799"/>
    <lineage>
        <taxon>Bacteria</taxon>
        <taxon>Bacillati</taxon>
        <taxon>Actinomycetota</taxon>
        <taxon>Actinomycetes</taxon>
        <taxon>Propionibacteriales</taxon>
        <taxon>Nocardioidaceae</taxon>
        <taxon>Nocardioides</taxon>
    </lineage>
</organism>
<dbReference type="RefSeq" id="WP_343910485.1">
    <property type="nucleotide sequence ID" value="NZ_BAAAJE010000030.1"/>
</dbReference>
<evidence type="ECO:0000256" key="4">
    <source>
        <dbReference type="ARBA" id="ARBA00023136"/>
    </source>
</evidence>
<comment type="caution">
    <text evidence="6">The sequence shown here is derived from an EMBL/GenBank/DDBJ whole genome shotgun (WGS) entry which is preliminary data.</text>
</comment>
<comment type="subcellular location">
    <subcellularLocation>
        <location evidence="1">Membrane</location>
        <topology evidence="1">Multi-pass membrane protein</topology>
    </subcellularLocation>
</comment>
<evidence type="ECO:0000256" key="3">
    <source>
        <dbReference type="ARBA" id="ARBA00022989"/>
    </source>
</evidence>
<evidence type="ECO:0000256" key="2">
    <source>
        <dbReference type="ARBA" id="ARBA00022692"/>
    </source>
</evidence>